<proteinExistence type="predicted"/>
<dbReference type="EMBL" id="BMIR01000009">
    <property type="protein sequence ID" value="GGE43086.1"/>
    <property type="molecule type" value="Genomic_DNA"/>
</dbReference>
<evidence type="ECO:0000259" key="1">
    <source>
        <dbReference type="Pfam" id="PF13701"/>
    </source>
</evidence>
<reference evidence="2" key="1">
    <citation type="journal article" date="2014" name="Int. J. Syst. Evol. Microbiol.">
        <title>Complete genome sequence of Corynebacterium casei LMG S-19264T (=DSM 44701T), isolated from a smear-ripened cheese.</title>
        <authorList>
            <consortium name="US DOE Joint Genome Institute (JGI-PGF)"/>
            <person name="Walter F."/>
            <person name="Albersmeier A."/>
            <person name="Kalinowski J."/>
            <person name="Ruckert C."/>
        </authorList>
    </citation>
    <scope>NUCLEOTIDE SEQUENCE</scope>
    <source>
        <strain evidence="2">CGMCC 1.15371</strain>
    </source>
</reference>
<protein>
    <recommendedName>
        <fullName evidence="1">Transposase DDE domain-containing protein</fullName>
    </recommendedName>
</protein>
<dbReference type="AlphaFoldDB" id="A0A8J2YHJ0"/>
<gene>
    <name evidence="2" type="ORF">GCM10011391_22380</name>
</gene>
<evidence type="ECO:0000313" key="3">
    <source>
        <dbReference type="Proteomes" id="UP000628775"/>
    </source>
</evidence>
<accession>A0A8J2YHJ0</accession>
<feature type="domain" description="Transposase DDE" evidence="1">
    <location>
        <begin position="9"/>
        <end position="72"/>
    </location>
</feature>
<dbReference type="Pfam" id="PF13701">
    <property type="entry name" value="DDE_Tnp_1_4"/>
    <property type="match status" value="1"/>
</dbReference>
<dbReference type="InterPro" id="IPR025668">
    <property type="entry name" value="Tnp_DDE_dom"/>
</dbReference>
<name>A0A8J2YHJ0_9BACL</name>
<organism evidence="2 3">
    <name type="scientific">Pullulanibacillus camelliae</name>
    <dbReference type="NCBI Taxonomy" id="1707096"/>
    <lineage>
        <taxon>Bacteria</taxon>
        <taxon>Bacillati</taxon>
        <taxon>Bacillota</taxon>
        <taxon>Bacilli</taxon>
        <taxon>Bacillales</taxon>
        <taxon>Sporolactobacillaceae</taxon>
        <taxon>Pullulanibacillus</taxon>
    </lineage>
</organism>
<dbReference type="Proteomes" id="UP000628775">
    <property type="component" value="Unassembled WGS sequence"/>
</dbReference>
<keyword evidence="3" id="KW-1185">Reference proteome</keyword>
<evidence type="ECO:0000313" key="2">
    <source>
        <dbReference type="EMBL" id="GGE43086.1"/>
    </source>
</evidence>
<reference evidence="2" key="2">
    <citation type="submission" date="2020-09" db="EMBL/GenBank/DDBJ databases">
        <authorList>
            <person name="Sun Q."/>
            <person name="Zhou Y."/>
        </authorList>
    </citation>
    <scope>NUCLEOTIDE SEQUENCE</scope>
    <source>
        <strain evidence="2">CGMCC 1.15371</strain>
    </source>
</reference>
<sequence>MASLPQITLDFTRRIKLSNDRGSLSSDTGEFLFREFDEKVGFSQPLIQYLKLKDERRYFAHANEQLIHQKLY</sequence>
<comment type="caution">
    <text evidence="2">The sequence shown here is derived from an EMBL/GenBank/DDBJ whole genome shotgun (WGS) entry which is preliminary data.</text>
</comment>